<dbReference type="GO" id="GO:0016020">
    <property type="term" value="C:membrane"/>
    <property type="evidence" value="ECO:0007669"/>
    <property type="project" value="UniProtKB-SubCell"/>
</dbReference>
<feature type="transmembrane region" description="Helical" evidence="13">
    <location>
        <begin position="699"/>
        <end position="721"/>
    </location>
</feature>
<feature type="compositionally biased region" description="Basic and acidic residues" evidence="12">
    <location>
        <begin position="370"/>
        <end position="383"/>
    </location>
</feature>
<reference evidence="15 16" key="1">
    <citation type="submission" date="2019-02" db="EMBL/GenBank/DDBJ databases">
        <title>Genome sequencing of the rare red list fungi Antrodiella citrinella (Flaviporus citrinellus).</title>
        <authorList>
            <person name="Buettner E."/>
            <person name="Kellner H."/>
        </authorList>
    </citation>
    <scope>NUCLEOTIDE SEQUENCE [LARGE SCALE GENOMIC DNA]</scope>
    <source>
        <strain evidence="15 16">DSM 108506</strain>
    </source>
</reference>
<feature type="transmembrane region" description="Helical" evidence="13">
    <location>
        <begin position="993"/>
        <end position="1016"/>
    </location>
</feature>
<evidence type="ECO:0000256" key="10">
    <source>
        <dbReference type="ARBA" id="ARBA00022771"/>
    </source>
</evidence>
<dbReference type="PANTHER" id="PTHR22938:SF0">
    <property type="entry name" value="E3 UBIQUITIN-PROTEIN LIGASE ZNF598"/>
    <property type="match status" value="1"/>
</dbReference>
<sequence>MASQTATQTQNKPAGNRGRRGNNRGGRGGPGNRGGRGGNQDASNRSQAKAAVPSPDPPSPERGPAAPVIDGAAAVDADDDGDAVCWICAEPVKYWAISQCNHRTCHVCGLRLRALYKKLDCTFCKEPQVTMIFTVSPDALWESFTPESIPYKDPKLAICFETQEMMEDSLILLRFNCPDASCDYIANGWSDLKLHTRASHGKLMCDLCIRSKKIFSHEHILYHPNHLPNHLPSMLRNSHRPPPKEQVEGGVHPICEFCRECFFSDDELYAHMRERHEECFICKRNEVKDQYFRNYDALEQHFTTAHHPCNQSVCLTRKFVVFGSALDLKAHMVEEHGADMSARDKKDARRIQAEFEFEEVGVGGRRGGRRDRGDREREREPPPHMHAPAPPAPGPSRAAAGAGGRRREAFGGNLSTPDGPSTLNAGGGSRIPSRGQSPAPAGDVDPATLDRHNAFLERVSSLAPNPNAAVPSIKAAIRSYRANESAARDLISTVWNVLDRNLEGTASLVNALVDLLDDDEKKSNVLEAWNSFKIEQRNQFPSLAIGTEWAGITGGRILNAKQSTAAQSTQSTRQVQDRVARAAAAASSSNAQPARPVDRFPPLQASSSAPGHSGSRQPQRNTPWAGSSASRPTLFDTPARATTHVSARTWESGAADDLTIHDDDNSHEKDDQDEKGERETSGVEPVAPKHDSDIPDGGLRAWMVVFGASCGTFATFGYVNAWGVFQSYYEESVLPTTSPSAIAWIGSIEYALIFIPGLLTGRLYDKGYVKVPIMVASATLVLSTFLVAECKEYWQLVLCQGILSGVSCGMIFGPMMGVIAHWFNKKRGVALGIVAVGSSIGGTVFPIAARNLIRTIGFKWMMRTLGFIQLAALGITCLTVARRLPPSKVPTKLVDLSIFKQKAYTIYCLAGLVSFLGLYTVLTYIDVSAVAAGLNPDFTFYLVSIANAASGFGRFVGGIAADRFGPLNVMIPATFVAAILTYAWPFAHSKGEFIVIAIIYGLFSGVYVGMLTAPLFSMGDAHNVGIMVGMAMTVLALGAIAGPPISGAINAATDGFKSVGYYAGSMVILSVICIVATRQIRLGGKLWGKI</sequence>
<comment type="subcellular location">
    <subcellularLocation>
        <location evidence="3">Cytoplasm</location>
    </subcellularLocation>
    <subcellularLocation>
        <location evidence="2">Membrane</location>
        <topology evidence="2">Multi-pass membrane protein</topology>
    </subcellularLocation>
</comment>
<evidence type="ECO:0000256" key="2">
    <source>
        <dbReference type="ARBA" id="ARBA00004141"/>
    </source>
</evidence>
<dbReference type="PROSITE" id="PS50850">
    <property type="entry name" value="MFS"/>
    <property type="match status" value="1"/>
</dbReference>
<dbReference type="GO" id="GO:0016567">
    <property type="term" value="P:protein ubiquitination"/>
    <property type="evidence" value="ECO:0007669"/>
    <property type="project" value="TreeGrafter"/>
</dbReference>
<dbReference type="GO" id="GO:0072344">
    <property type="term" value="P:rescue of stalled ribosome"/>
    <property type="evidence" value="ECO:0007669"/>
    <property type="project" value="InterPro"/>
</dbReference>
<accession>A0A4S4MW74</accession>
<keyword evidence="8" id="KW-0808">Transferase</keyword>
<evidence type="ECO:0000256" key="6">
    <source>
        <dbReference type="ARBA" id="ARBA00022490"/>
    </source>
</evidence>
<protein>
    <recommendedName>
        <fullName evidence="5">RING-type E3 ubiquitin transferase</fullName>
        <ecNumber evidence="5">2.3.2.27</ecNumber>
    </recommendedName>
</protein>
<comment type="caution">
    <text evidence="15">The sequence shown here is derived from an EMBL/GenBank/DDBJ whole genome shotgun (WGS) entry which is preliminary data.</text>
</comment>
<dbReference type="SUPFAM" id="SSF103473">
    <property type="entry name" value="MFS general substrate transporter"/>
    <property type="match status" value="1"/>
</dbReference>
<feature type="compositionally biased region" description="Basic and acidic residues" evidence="12">
    <location>
        <begin position="658"/>
        <end position="693"/>
    </location>
</feature>
<dbReference type="InterPro" id="IPR057634">
    <property type="entry name" value="PAH_ZNF598/HEL2"/>
</dbReference>
<feature type="region of interest" description="Disordered" evidence="12">
    <location>
        <begin position="359"/>
        <end position="447"/>
    </location>
</feature>
<feature type="compositionally biased region" description="Low complexity" evidence="12">
    <location>
        <begin position="581"/>
        <end position="595"/>
    </location>
</feature>
<evidence type="ECO:0000259" key="14">
    <source>
        <dbReference type="PROSITE" id="PS50850"/>
    </source>
</evidence>
<keyword evidence="10" id="KW-0863">Zinc-finger</keyword>
<gene>
    <name evidence="15" type="ORF">EUX98_g4347</name>
</gene>
<dbReference type="InterPro" id="IPR056437">
    <property type="entry name" value="Znf-C2H2_ZNF598/HEL2"/>
</dbReference>
<feature type="compositionally biased region" description="Polar residues" evidence="12">
    <location>
        <begin position="563"/>
        <end position="574"/>
    </location>
</feature>
<feature type="transmembrane region" description="Helical" evidence="13">
    <location>
        <begin position="741"/>
        <end position="759"/>
    </location>
</feature>
<feature type="transmembrane region" description="Helical" evidence="13">
    <location>
        <begin position="938"/>
        <end position="957"/>
    </location>
</feature>
<feature type="region of interest" description="Disordered" evidence="12">
    <location>
        <begin position="1"/>
        <end position="67"/>
    </location>
</feature>
<feature type="compositionally biased region" description="Polar residues" evidence="12">
    <location>
        <begin position="604"/>
        <end position="631"/>
    </location>
</feature>
<comment type="catalytic activity">
    <reaction evidence="1">
        <text>S-ubiquitinyl-[E2 ubiquitin-conjugating enzyme]-L-cysteine + [acceptor protein]-L-lysine = [E2 ubiquitin-conjugating enzyme]-L-cysteine + N(6)-ubiquitinyl-[acceptor protein]-L-lysine.</text>
        <dbReference type="EC" id="2.3.2.27"/>
    </reaction>
</comment>
<feature type="transmembrane region" description="Helical" evidence="13">
    <location>
        <begin position="860"/>
        <end position="882"/>
    </location>
</feature>
<feature type="transmembrane region" description="Helical" evidence="13">
    <location>
        <begin position="794"/>
        <end position="816"/>
    </location>
</feature>
<feature type="transmembrane region" description="Helical" evidence="13">
    <location>
        <begin position="771"/>
        <end position="788"/>
    </location>
</feature>
<dbReference type="Pfam" id="PF07690">
    <property type="entry name" value="MFS_1"/>
    <property type="match status" value="1"/>
</dbReference>
<evidence type="ECO:0000313" key="16">
    <source>
        <dbReference type="Proteomes" id="UP000308730"/>
    </source>
</evidence>
<dbReference type="GO" id="GO:0008270">
    <property type="term" value="F:zinc ion binding"/>
    <property type="evidence" value="ECO:0007669"/>
    <property type="project" value="UniProtKB-KW"/>
</dbReference>
<dbReference type="PANTHER" id="PTHR22938">
    <property type="entry name" value="ZINC FINGER PROTEIN 598"/>
    <property type="match status" value="1"/>
</dbReference>
<dbReference type="GO" id="GO:0022857">
    <property type="term" value="F:transmembrane transporter activity"/>
    <property type="evidence" value="ECO:0007669"/>
    <property type="project" value="InterPro"/>
</dbReference>
<dbReference type="Pfam" id="PF23202">
    <property type="entry name" value="PAH_ZNF598"/>
    <property type="match status" value="1"/>
</dbReference>
<feature type="transmembrane region" description="Helical" evidence="13">
    <location>
        <begin position="1061"/>
        <end position="1080"/>
    </location>
</feature>
<dbReference type="GO" id="GO:0005737">
    <property type="term" value="C:cytoplasm"/>
    <property type="evidence" value="ECO:0007669"/>
    <property type="project" value="UniProtKB-SubCell"/>
</dbReference>
<evidence type="ECO:0000256" key="1">
    <source>
        <dbReference type="ARBA" id="ARBA00000900"/>
    </source>
</evidence>
<feature type="domain" description="Major facilitator superfamily (MFS) profile" evidence="14">
    <location>
        <begin position="903"/>
        <end position="1090"/>
    </location>
</feature>
<evidence type="ECO:0000256" key="11">
    <source>
        <dbReference type="ARBA" id="ARBA00022833"/>
    </source>
</evidence>
<dbReference type="Gene3D" id="1.20.1250.20">
    <property type="entry name" value="MFS general substrate transporter like domains"/>
    <property type="match status" value="2"/>
</dbReference>
<feature type="compositionally biased region" description="Gly residues" evidence="12">
    <location>
        <begin position="23"/>
        <end position="38"/>
    </location>
</feature>
<evidence type="ECO:0000256" key="9">
    <source>
        <dbReference type="ARBA" id="ARBA00022723"/>
    </source>
</evidence>
<dbReference type="Proteomes" id="UP000308730">
    <property type="component" value="Unassembled WGS sequence"/>
</dbReference>
<dbReference type="InterPro" id="IPR020846">
    <property type="entry name" value="MFS_dom"/>
</dbReference>
<dbReference type="PROSITE" id="PS00028">
    <property type="entry name" value="ZINC_FINGER_C2H2_1"/>
    <property type="match status" value="1"/>
</dbReference>
<dbReference type="InterPro" id="IPR013087">
    <property type="entry name" value="Znf_C2H2_type"/>
</dbReference>
<keyword evidence="13" id="KW-1133">Transmembrane helix</keyword>
<proteinExistence type="predicted"/>
<feature type="transmembrane region" description="Helical" evidence="13">
    <location>
        <begin position="903"/>
        <end position="926"/>
    </location>
</feature>
<evidence type="ECO:0000256" key="3">
    <source>
        <dbReference type="ARBA" id="ARBA00004496"/>
    </source>
</evidence>
<comment type="pathway">
    <text evidence="4">Protein modification; protein ubiquitination.</text>
</comment>
<evidence type="ECO:0000256" key="7">
    <source>
        <dbReference type="ARBA" id="ARBA00022553"/>
    </source>
</evidence>
<feature type="compositionally biased region" description="Polar residues" evidence="12">
    <location>
        <begin position="413"/>
        <end position="424"/>
    </location>
</feature>
<dbReference type="InterPro" id="IPR036259">
    <property type="entry name" value="MFS_trans_sf"/>
</dbReference>
<feature type="compositionally biased region" description="Polar residues" evidence="12">
    <location>
        <begin position="1"/>
        <end position="13"/>
    </location>
</feature>
<feature type="transmembrane region" description="Helical" evidence="13">
    <location>
        <begin position="969"/>
        <end position="987"/>
    </location>
</feature>
<dbReference type="Pfam" id="PF23230">
    <property type="entry name" value="zf-C2H2_13"/>
    <property type="match status" value="1"/>
</dbReference>
<feature type="region of interest" description="Disordered" evidence="12">
    <location>
        <begin position="563"/>
        <end position="694"/>
    </location>
</feature>
<feature type="transmembrane region" description="Helical" evidence="13">
    <location>
        <begin position="1023"/>
        <end position="1041"/>
    </location>
</feature>
<dbReference type="EMBL" id="SGPM01000105">
    <property type="protein sequence ID" value="THH29837.1"/>
    <property type="molecule type" value="Genomic_DNA"/>
</dbReference>
<dbReference type="SUPFAM" id="SSF57850">
    <property type="entry name" value="RING/U-box"/>
    <property type="match status" value="1"/>
</dbReference>
<keyword evidence="13" id="KW-0812">Transmembrane</keyword>
<keyword evidence="16" id="KW-1185">Reference proteome</keyword>
<dbReference type="OrthoDB" id="3838338at2759"/>
<keyword evidence="7" id="KW-0597">Phosphoprotein</keyword>
<keyword evidence="6" id="KW-0963">Cytoplasm</keyword>
<dbReference type="GO" id="GO:0061630">
    <property type="term" value="F:ubiquitin protein ligase activity"/>
    <property type="evidence" value="ECO:0007669"/>
    <property type="project" value="UniProtKB-EC"/>
</dbReference>
<dbReference type="AlphaFoldDB" id="A0A4S4MW74"/>
<keyword evidence="13" id="KW-0472">Membrane</keyword>
<keyword evidence="11" id="KW-0862">Zinc</keyword>
<evidence type="ECO:0000256" key="12">
    <source>
        <dbReference type="SAM" id="MobiDB-lite"/>
    </source>
</evidence>
<dbReference type="InterPro" id="IPR011701">
    <property type="entry name" value="MFS"/>
</dbReference>
<feature type="compositionally biased region" description="Pro residues" evidence="12">
    <location>
        <begin position="384"/>
        <end position="394"/>
    </location>
</feature>
<name>A0A4S4MW74_9APHY</name>
<dbReference type="SMART" id="SM00355">
    <property type="entry name" value="ZnF_C2H2"/>
    <property type="match status" value="4"/>
</dbReference>
<dbReference type="InterPro" id="IPR041888">
    <property type="entry name" value="RING-HC_ZNF598/HEL2"/>
</dbReference>
<dbReference type="GO" id="GO:0043022">
    <property type="term" value="F:ribosome binding"/>
    <property type="evidence" value="ECO:0007669"/>
    <property type="project" value="TreeGrafter"/>
</dbReference>
<evidence type="ECO:0000256" key="8">
    <source>
        <dbReference type="ARBA" id="ARBA00022679"/>
    </source>
</evidence>
<evidence type="ECO:0000256" key="13">
    <source>
        <dbReference type="SAM" id="Phobius"/>
    </source>
</evidence>
<evidence type="ECO:0000313" key="15">
    <source>
        <dbReference type="EMBL" id="THH29837.1"/>
    </source>
</evidence>
<organism evidence="15 16">
    <name type="scientific">Antrodiella citrinella</name>
    <dbReference type="NCBI Taxonomy" id="2447956"/>
    <lineage>
        <taxon>Eukaryota</taxon>
        <taxon>Fungi</taxon>
        <taxon>Dikarya</taxon>
        <taxon>Basidiomycota</taxon>
        <taxon>Agaricomycotina</taxon>
        <taxon>Agaricomycetes</taxon>
        <taxon>Polyporales</taxon>
        <taxon>Steccherinaceae</taxon>
        <taxon>Antrodiella</taxon>
    </lineage>
</organism>
<dbReference type="Pfam" id="PF25447">
    <property type="entry name" value="RING_ZNF598"/>
    <property type="match status" value="1"/>
</dbReference>
<dbReference type="EC" id="2.3.2.27" evidence="5"/>
<dbReference type="CDD" id="cd16615">
    <property type="entry name" value="RING-HC_ZNF598"/>
    <property type="match status" value="1"/>
</dbReference>
<keyword evidence="9" id="KW-0479">Metal-binding</keyword>
<dbReference type="InterPro" id="IPR044288">
    <property type="entry name" value="ZNF598/HEL2"/>
</dbReference>
<dbReference type="CDD" id="cd17352">
    <property type="entry name" value="MFS_MCT_SLC16"/>
    <property type="match status" value="1"/>
</dbReference>
<evidence type="ECO:0000256" key="5">
    <source>
        <dbReference type="ARBA" id="ARBA00012483"/>
    </source>
</evidence>
<feature type="transmembrane region" description="Helical" evidence="13">
    <location>
        <begin position="828"/>
        <end position="848"/>
    </location>
</feature>
<evidence type="ECO:0000256" key="4">
    <source>
        <dbReference type="ARBA" id="ARBA00004906"/>
    </source>
</evidence>